<gene>
    <name evidence="2" type="ORF">PUNSTDRAFT_146604</name>
</gene>
<evidence type="ECO:0000313" key="3">
    <source>
        <dbReference type="Proteomes" id="UP000054196"/>
    </source>
</evidence>
<dbReference type="OrthoDB" id="2798132at2759"/>
<dbReference type="RefSeq" id="XP_007388548.1">
    <property type="nucleotide sequence ID" value="XM_007388486.1"/>
</dbReference>
<dbReference type="GeneID" id="18881684"/>
<dbReference type="OMA" id="EYRWKTH"/>
<dbReference type="Proteomes" id="UP000054196">
    <property type="component" value="Unassembled WGS sequence"/>
</dbReference>
<dbReference type="eggNOG" id="ENOG502SNXI">
    <property type="taxonomic scope" value="Eukaryota"/>
</dbReference>
<organism evidence="2 3">
    <name type="scientific">Punctularia strigosozonata (strain HHB-11173)</name>
    <name type="common">White-rot fungus</name>
    <dbReference type="NCBI Taxonomy" id="741275"/>
    <lineage>
        <taxon>Eukaryota</taxon>
        <taxon>Fungi</taxon>
        <taxon>Dikarya</taxon>
        <taxon>Basidiomycota</taxon>
        <taxon>Agaricomycotina</taxon>
        <taxon>Agaricomycetes</taxon>
        <taxon>Corticiales</taxon>
        <taxon>Punctulariaceae</taxon>
        <taxon>Punctularia</taxon>
    </lineage>
</organism>
<dbReference type="AlphaFoldDB" id="R7S2Q9"/>
<protein>
    <recommendedName>
        <fullName evidence="1">DUF6593 domain-containing protein</fullName>
    </recommendedName>
</protein>
<proteinExistence type="predicted"/>
<dbReference type="HOGENOM" id="CLU_122982_0_0_1"/>
<sequence>MSRAAKKPDPPLKFEFTTNSVRNTTVSVDDDKFIYEIVTRYWHPNITKINKVDVESREVRLIAEIEKAASPGAEERVRLGGEGAQWVDASEFLKQEANGATTWVSETGEEYRWDKQKGKLALLKASEEAEKPEPLAKYHPHKRHFFFFRMSKHAWLEVKPEAVGALDQLIISYILVERKRRHGKA</sequence>
<evidence type="ECO:0000259" key="1">
    <source>
        <dbReference type="Pfam" id="PF20236"/>
    </source>
</evidence>
<dbReference type="EMBL" id="JH687556">
    <property type="protein sequence ID" value="EIN04077.1"/>
    <property type="molecule type" value="Genomic_DNA"/>
</dbReference>
<accession>R7S2Q9</accession>
<dbReference type="KEGG" id="psq:PUNSTDRAFT_146604"/>
<feature type="domain" description="DUF6593" evidence="1">
    <location>
        <begin position="19"/>
        <end position="181"/>
    </location>
</feature>
<dbReference type="InterPro" id="IPR046528">
    <property type="entry name" value="DUF6593"/>
</dbReference>
<dbReference type="Pfam" id="PF20236">
    <property type="entry name" value="DUF6593"/>
    <property type="match status" value="1"/>
</dbReference>
<keyword evidence="3" id="KW-1185">Reference proteome</keyword>
<reference evidence="3" key="1">
    <citation type="journal article" date="2012" name="Science">
        <title>The Paleozoic origin of enzymatic lignin decomposition reconstructed from 31 fungal genomes.</title>
        <authorList>
            <person name="Floudas D."/>
            <person name="Binder M."/>
            <person name="Riley R."/>
            <person name="Barry K."/>
            <person name="Blanchette R.A."/>
            <person name="Henrissat B."/>
            <person name="Martinez A.T."/>
            <person name="Otillar R."/>
            <person name="Spatafora J.W."/>
            <person name="Yadav J.S."/>
            <person name="Aerts A."/>
            <person name="Benoit I."/>
            <person name="Boyd A."/>
            <person name="Carlson A."/>
            <person name="Copeland A."/>
            <person name="Coutinho P.M."/>
            <person name="de Vries R.P."/>
            <person name="Ferreira P."/>
            <person name="Findley K."/>
            <person name="Foster B."/>
            <person name="Gaskell J."/>
            <person name="Glotzer D."/>
            <person name="Gorecki P."/>
            <person name="Heitman J."/>
            <person name="Hesse C."/>
            <person name="Hori C."/>
            <person name="Igarashi K."/>
            <person name="Jurgens J.A."/>
            <person name="Kallen N."/>
            <person name="Kersten P."/>
            <person name="Kohler A."/>
            <person name="Kuees U."/>
            <person name="Kumar T.K.A."/>
            <person name="Kuo A."/>
            <person name="LaButti K."/>
            <person name="Larrondo L.F."/>
            <person name="Lindquist E."/>
            <person name="Ling A."/>
            <person name="Lombard V."/>
            <person name="Lucas S."/>
            <person name="Lundell T."/>
            <person name="Martin R."/>
            <person name="McLaughlin D.J."/>
            <person name="Morgenstern I."/>
            <person name="Morin E."/>
            <person name="Murat C."/>
            <person name="Nagy L.G."/>
            <person name="Nolan M."/>
            <person name="Ohm R.A."/>
            <person name="Patyshakuliyeva A."/>
            <person name="Rokas A."/>
            <person name="Ruiz-Duenas F.J."/>
            <person name="Sabat G."/>
            <person name="Salamov A."/>
            <person name="Samejima M."/>
            <person name="Schmutz J."/>
            <person name="Slot J.C."/>
            <person name="St John F."/>
            <person name="Stenlid J."/>
            <person name="Sun H."/>
            <person name="Sun S."/>
            <person name="Syed K."/>
            <person name="Tsang A."/>
            <person name="Wiebenga A."/>
            <person name="Young D."/>
            <person name="Pisabarro A."/>
            <person name="Eastwood D.C."/>
            <person name="Martin F."/>
            <person name="Cullen D."/>
            <person name="Grigoriev I.V."/>
            <person name="Hibbett D.S."/>
        </authorList>
    </citation>
    <scope>NUCLEOTIDE SEQUENCE [LARGE SCALE GENOMIC DNA]</scope>
    <source>
        <strain evidence="3">HHB-11173 SS5</strain>
    </source>
</reference>
<name>R7S2Q9_PUNST</name>
<evidence type="ECO:0000313" key="2">
    <source>
        <dbReference type="EMBL" id="EIN04077.1"/>
    </source>
</evidence>